<dbReference type="EMBL" id="LN890655">
    <property type="protein sequence ID" value="CUS03415.2"/>
    <property type="molecule type" value="Genomic_DNA"/>
</dbReference>
<dbReference type="Pfam" id="PF00132">
    <property type="entry name" value="Hexapep"/>
    <property type="match status" value="2"/>
</dbReference>
<evidence type="ECO:0000313" key="4">
    <source>
        <dbReference type="Proteomes" id="UP000215027"/>
    </source>
</evidence>
<dbReference type="SUPFAM" id="SSF51161">
    <property type="entry name" value="Trimeric LpxA-like enzymes"/>
    <property type="match status" value="1"/>
</dbReference>
<keyword evidence="2" id="KW-0677">Repeat</keyword>
<evidence type="ECO:0000256" key="2">
    <source>
        <dbReference type="ARBA" id="ARBA00022737"/>
    </source>
</evidence>
<gene>
    <name evidence="3" type="ORF">CFX0092_A1537</name>
</gene>
<dbReference type="PANTHER" id="PTHR43300:SF4">
    <property type="entry name" value="ACYL-[ACYL-CARRIER-PROTEIN]--UDP-N-ACETYLGLUCOSAMINE O-ACYLTRANSFERASE"/>
    <property type="match status" value="1"/>
</dbReference>
<dbReference type="Gene3D" id="2.160.10.10">
    <property type="entry name" value="Hexapeptide repeat proteins"/>
    <property type="match status" value="1"/>
</dbReference>
<dbReference type="GO" id="GO:0008870">
    <property type="term" value="F:galactoside O-acetyltransferase activity"/>
    <property type="evidence" value="ECO:0007669"/>
    <property type="project" value="UniProtKB-EC"/>
</dbReference>
<dbReference type="PANTHER" id="PTHR43300">
    <property type="entry name" value="ACETYLTRANSFERASE"/>
    <property type="match status" value="1"/>
</dbReference>
<dbReference type="EC" id="2.3.1.18" evidence="3"/>
<dbReference type="Proteomes" id="UP000215027">
    <property type="component" value="Chromosome I"/>
</dbReference>
<dbReference type="InterPro" id="IPR011004">
    <property type="entry name" value="Trimer_LpxA-like_sf"/>
</dbReference>
<dbReference type="InterPro" id="IPR018357">
    <property type="entry name" value="Hexapep_transf_CS"/>
</dbReference>
<reference evidence="3" key="1">
    <citation type="submission" date="2016-01" db="EMBL/GenBank/DDBJ databases">
        <authorList>
            <person name="Mcilroy J.S."/>
            <person name="Karst M S."/>
            <person name="Albertsen M."/>
        </authorList>
    </citation>
    <scope>NUCLEOTIDE SEQUENCE</scope>
    <source>
        <strain evidence="3">Cfx-K</strain>
    </source>
</reference>
<evidence type="ECO:0000313" key="3">
    <source>
        <dbReference type="EMBL" id="CUS03415.2"/>
    </source>
</evidence>
<dbReference type="PROSITE" id="PS00101">
    <property type="entry name" value="HEXAPEP_TRANSFERASES"/>
    <property type="match status" value="1"/>
</dbReference>
<accession>A0A160T415</accession>
<dbReference type="RefSeq" id="WP_095042913.1">
    <property type="nucleotide sequence ID" value="NZ_LN890655.1"/>
</dbReference>
<dbReference type="OrthoDB" id="9801697at2"/>
<keyword evidence="4" id="KW-1185">Reference proteome</keyword>
<dbReference type="CDD" id="cd03358">
    <property type="entry name" value="LbH_WxcM_N_like"/>
    <property type="match status" value="1"/>
</dbReference>
<organism evidence="3 4">
    <name type="scientific">Candidatus Promineifilum breve</name>
    <dbReference type="NCBI Taxonomy" id="1806508"/>
    <lineage>
        <taxon>Bacteria</taxon>
        <taxon>Bacillati</taxon>
        <taxon>Chloroflexota</taxon>
        <taxon>Ardenticatenia</taxon>
        <taxon>Candidatus Promineifilales</taxon>
        <taxon>Candidatus Promineifilaceae</taxon>
        <taxon>Candidatus Promineifilum</taxon>
    </lineage>
</organism>
<sequence>MLEMLDHVLLEEPHAIDEGVNLGYPTGRPIADRTLRIGGGANVRAGTVIYAGATIGRGLQTGHNVVIREENVIGDNVGIWSNSVIDYGCRIGNNVKIHSNVYVAQFTTIEDDAFLAPGVTIANDMRPLCAECTRAGGPTIKRGARVGVNVTILPGVTIGEYALVGAGSVVTKDVPPHAVVYGNPARVATTVDDIDCPLHPGEKAYVNGLKNSCGAH</sequence>
<keyword evidence="1 3" id="KW-0808">Transferase</keyword>
<dbReference type="InterPro" id="IPR001451">
    <property type="entry name" value="Hexapep"/>
</dbReference>
<protein>
    <submittedName>
        <fullName evidence="3">Galactoside O-acetyltransferase</fullName>
        <ecNumber evidence="3">2.3.1.18</ecNumber>
    </submittedName>
</protein>
<dbReference type="AlphaFoldDB" id="A0A160T415"/>
<evidence type="ECO:0000256" key="1">
    <source>
        <dbReference type="ARBA" id="ARBA00022679"/>
    </source>
</evidence>
<name>A0A160T415_9CHLR</name>
<dbReference type="InterPro" id="IPR050179">
    <property type="entry name" value="Trans_hexapeptide_repeat"/>
</dbReference>
<dbReference type="KEGG" id="pbf:CFX0092_A1537"/>
<proteinExistence type="predicted"/>
<keyword evidence="3" id="KW-0012">Acyltransferase</keyword>